<protein>
    <submittedName>
        <fullName evidence="1">Uncharacterized protein</fullName>
    </submittedName>
</protein>
<dbReference type="Proteomes" id="UP000828941">
    <property type="component" value="Chromosome 12"/>
</dbReference>
<gene>
    <name evidence="1" type="ORF">L6164_031707</name>
</gene>
<accession>A0ACB9LFT4</accession>
<dbReference type="EMBL" id="CM039437">
    <property type="protein sequence ID" value="KAI4308651.1"/>
    <property type="molecule type" value="Genomic_DNA"/>
</dbReference>
<keyword evidence="2" id="KW-1185">Reference proteome</keyword>
<evidence type="ECO:0000313" key="2">
    <source>
        <dbReference type="Proteomes" id="UP000828941"/>
    </source>
</evidence>
<proteinExistence type="predicted"/>
<comment type="caution">
    <text evidence="1">The sequence shown here is derived from an EMBL/GenBank/DDBJ whole genome shotgun (WGS) entry which is preliminary data.</text>
</comment>
<reference evidence="1 2" key="1">
    <citation type="journal article" date="2022" name="DNA Res.">
        <title>Chromosomal-level genome assembly of the orchid tree Bauhinia variegata (Leguminosae; Cercidoideae) supports the allotetraploid origin hypothesis of Bauhinia.</title>
        <authorList>
            <person name="Zhong Y."/>
            <person name="Chen Y."/>
            <person name="Zheng D."/>
            <person name="Pang J."/>
            <person name="Liu Y."/>
            <person name="Luo S."/>
            <person name="Meng S."/>
            <person name="Qian L."/>
            <person name="Wei D."/>
            <person name="Dai S."/>
            <person name="Zhou R."/>
        </authorList>
    </citation>
    <scope>NUCLEOTIDE SEQUENCE [LARGE SCALE GENOMIC DNA]</scope>
    <source>
        <strain evidence="1">BV-YZ2020</strain>
    </source>
</reference>
<organism evidence="1 2">
    <name type="scientific">Bauhinia variegata</name>
    <name type="common">Purple orchid tree</name>
    <name type="synonym">Phanera variegata</name>
    <dbReference type="NCBI Taxonomy" id="167791"/>
    <lineage>
        <taxon>Eukaryota</taxon>
        <taxon>Viridiplantae</taxon>
        <taxon>Streptophyta</taxon>
        <taxon>Embryophyta</taxon>
        <taxon>Tracheophyta</taxon>
        <taxon>Spermatophyta</taxon>
        <taxon>Magnoliopsida</taxon>
        <taxon>eudicotyledons</taxon>
        <taxon>Gunneridae</taxon>
        <taxon>Pentapetalae</taxon>
        <taxon>rosids</taxon>
        <taxon>fabids</taxon>
        <taxon>Fabales</taxon>
        <taxon>Fabaceae</taxon>
        <taxon>Cercidoideae</taxon>
        <taxon>Cercideae</taxon>
        <taxon>Bauhiniinae</taxon>
        <taxon>Bauhinia</taxon>
    </lineage>
</organism>
<name>A0ACB9LFT4_BAUVA</name>
<evidence type="ECO:0000313" key="1">
    <source>
        <dbReference type="EMBL" id="KAI4308651.1"/>
    </source>
</evidence>
<sequence>MAQAVSSLRYFMLGHYMKIPPRSMFLVQLKIYPMMNCYLQPNSPWKCPGDRIFFDDASDLIVWLLQKAFLNQKWICFIHLPVLFGSTASMPPATTVNFNSWIVVGTTFNYFIFKYQKWWQRSHYVLSAAVDAGLAFMGVVFCVALTMENRSVTWWGVRWWALSAVHVSDSKSYSC</sequence>